<feature type="transmembrane region" description="Helical" evidence="1">
    <location>
        <begin position="178"/>
        <end position="199"/>
    </location>
</feature>
<feature type="transmembrane region" description="Helical" evidence="1">
    <location>
        <begin position="137"/>
        <end position="158"/>
    </location>
</feature>
<evidence type="ECO:0000313" key="2">
    <source>
        <dbReference type="EMBL" id="ABM56242.1"/>
    </source>
</evidence>
<dbReference type="STRING" id="391735.Veis_0457"/>
<sequence>MDKMADLLVSSYFSILGTMCGFALLRALMKIDYRCFSAIFLIVVFVFSFTMAMVTAGTWNGFNLLLTVVLSCICTLTFYFGYISRVKLTDEYLKNPWGRRVLGVILFCFALLFKNNIVTMVEVFPDAMIGVMEIIKWVMLFGSGVVCMGGVGAAMVIYKEGMPSFDADRSPISHNQVLKSFIIVITCFTMAFLIIVVILEFMQTKPG</sequence>
<accession>A1WF35</accession>
<dbReference type="KEGG" id="vei:Veis_0457"/>
<feature type="transmembrane region" description="Helical" evidence="1">
    <location>
        <begin position="12"/>
        <end position="29"/>
    </location>
</feature>
<keyword evidence="1" id="KW-0812">Transmembrane</keyword>
<name>A1WF35_VEREI</name>
<dbReference type="HOGENOM" id="CLU_1474589_0_0_4"/>
<gene>
    <name evidence="2" type="ordered locus">Veis_0457</name>
</gene>
<feature type="transmembrane region" description="Helical" evidence="1">
    <location>
        <begin position="101"/>
        <end position="117"/>
    </location>
</feature>
<dbReference type="AlphaFoldDB" id="A1WF35"/>
<reference evidence="3" key="1">
    <citation type="submission" date="2006-12" db="EMBL/GenBank/DDBJ databases">
        <title>Complete sequence of chromosome 1 of Verminephrobacter eiseniae EF01-2.</title>
        <authorList>
            <person name="Copeland A."/>
            <person name="Lucas S."/>
            <person name="Lapidus A."/>
            <person name="Barry K."/>
            <person name="Detter J.C."/>
            <person name="Glavina del Rio T."/>
            <person name="Dalin E."/>
            <person name="Tice H."/>
            <person name="Pitluck S."/>
            <person name="Chertkov O."/>
            <person name="Brettin T."/>
            <person name="Bruce D."/>
            <person name="Han C."/>
            <person name="Tapia R."/>
            <person name="Gilna P."/>
            <person name="Schmutz J."/>
            <person name="Larimer F."/>
            <person name="Land M."/>
            <person name="Hauser L."/>
            <person name="Kyrpides N."/>
            <person name="Kim E."/>
            <person name="Stahl D."/>
            <person name="Richardson P."/>
        </authorList>
    </citation>
    <scope>NUCLEOTIDE SEQUENCE [LARGE SCALE GENOMIC DNA]</scope>
    <source>
        <strain evidence="3">EF01-2</strain>
    </source>
</reference>
<feature type="transmembrane region" description="Helical" evidence="1">
    <location>
        <begin position="36"/>
        <end position="56"/>
    </location>
</feature>
<evidence type="ECO:0000256" key="1">
    <source>
        <dbReference type="SAM" id="Phobius"/>
    </source>
</evidence>
<dbReference type="EMBL" id="CP000542">
    <property type="protein sequence ID" value="ABM56242.1"/>
    <property type="molecule type" value="Genomic_DNA"/>
</dbReference>
<keyword evidence="1" id="KW-0472">Membrane</keyword>
<evidence type="ECO:0000313" key="3">
    <source>
        <dbReference type="Proteomes" id="UP000000374"/>
    </source>
</evidence>
<proteinExistence type="predicted"/>
<organism evidence="2 3">
    <name type="scientific">Verminephrobacter eiseniae (strain EF01-2)</name>
    <dbReference type="NCBI Taxonomy" id="391735"/>
    <lineage>
        <taxon>Bacteria</taxon>
        <taxon>Pseudomonadati</taxon>
        <taxon>Pseudomonadota</taxon>
        <taxon>Betaproteobacteria</taxon>
        <taxon>Burkholderiales</taxon>
        <taxon>Comamonadaceae</taxon>
        <taxon>Verminephrobacter</taxon>
    </lineage>
</organism>
<protein>
    <submittedName>
        <fullName evidence="2">Uncharacterized protein</fullName>
    </submittedName>
</protein>
<keyword evidence="3" id="KW-1185">Reference proteome</keyword>
<dbReference type="Proteomes" id="UP000000374">
    <property type="component" value="Chromosome"/>
</dbReference>
<keyword evidence="1" id="KW-1133">Transmembrane helix</keyword>
<feature type="transmembrane region" description="Helical" evidence="1">
    <location>
        <begin position="62"/>
        <end position="80"/>
    </location>
</feature>